<evidence type="ECO:0000256" key="9">
    <source>
        <dbReference type="HAMAP-Rule" id="MF_01014"/>
    </source>
</evidence>
<evidence type="ECO:0000256" key="4">
    <source>
        <dbReference type="ARBA" id="ARBA00009667"/>
    </source>
</evidence>
<keyword evidence="8 9" id="KW-0413">Isomerase</keyword>
<dbReference type="EC" id="5.3.1.16" evidence="9 11"/>
<comment type="catalytic activity">
    <reaction evidence="1 9 11">
        <text>1-(5-phospho-beta-D-ribosyl)-5-[(5-phospho-beta-D-ribosylamino)methylideneamino]imidazole-4-carboxamide = 5-[(5-phospho-1-deoxy-D-ribulos-1-ylimino)methylamino]-1-(5-phospho-beta-D-ribosyl)imidazole-4-carboxamide</text>
        <dbReference type="Rhea" id="RHEA:15469"/>
        <dbReference type="ChEBI" id="CHEBI:58435"/>
        <dbReference type="ChEBI" id="CHEBI:58525"/>
        <dbReference type="EC" id="5.3.1.16"/>
    </reaction>
</comment>
<keyword evidence="5 9" id="KW-0963">Cytoplasm</keyword>
<dbReference type="GO" id="GO:0000105">
    <property type="term" value="P:L-histidine biosynthetic process"/>
    <property type="evidence" value="ECO:0007669"/>
    <property type="project" value="UniProtKB-UniRule"/>
</dbReference>
<dbReference type="NCBIfam" id="TIGR00007">
    <property type="entry name" value="1-(5-phosphoribosyl)-5-[(5-phosphoribosylamino)methylideneamino]imidazole-4-carboxamide isomerase"/>
    <property type="match status" value="1"/>
</dbReference>
<keyword evidence="6 9" id="KW-0028">Amino-acid biosynthesis</keyword>
<keyword evidence="7 9" id="KW-0368">Histidine biosynthesis</keyword>
<evidence type="ECO:0000313" key="13">
    <source>
        <dbReference type="Proteomes" id="UP000018731"/>
    </source>
</evidence>
<dbReference type="PANTHER" id="PTHR43090:SF2">
    <property type="entry name" value="1-(5-PHOSPHORIBOSYL)-5-[(5-PHOSPHORIBOSYLAMINO)METHYLIDENEAMINO] IMIDAZOLE-4-CARBOXAMIDE ISOMERASE"/>
    <property type="match status" value="1"/>
</dbReference>
<dbReference type="EMBL" id="AZJI01000004">
    <property type="protein sequence ID" value="ETD24207.1"/>
    <property type="molecule type" value="Genomic_DNA"/>
</dbReference>
<keyword evidence="13" id="KW-1185">Reference proteome</keyword>
<dbReference type="STRING" id="1357400.HMPREF2086_00957"/>
<evidence type="ECO:0000256" key="2">
    <source>
        <dbReference type="ARBA" id="ARBA00004496"/>
    </source>
</evidence>
<comment type="similarity">
    <text evidence="4 9 10">Belongs to the HisA/HisF family.</text>
</comment>
<dbReference type="CDD" id="cd04732">
    <property type="entry name" value="HisA"/>
    <property type="match status" value="1"/>
</dbReference>
<evidence type="ECO:0000256" key="3">
    <source>
        <dbReference type="ARBA" id="ARBA00005133"/>
    </source>
</evidence>
<dbReference type="Pfam" id="PF00977">
    <property type="entry name" value="His_biosynth"/>
    <property type="match status" value="1"/>
</dbReference>
<dbReference type="SUPFAM" id="SSF51366">
    <property type="entry name" value="Ribulose-phoshate binding barrel"/>
    <property type="match status" value="1"/>
</dbReference>
<dbReference type="InterPro" id="IPR023016">
    <property type="entry name" value="HisA/PriA"/>
</dbReference>
<dbReference type="OrthoDB" id="9807749at2"/>
<evidence type="ECO:0000256" key="8">
    <source>
        <dbReference type="ARBA" id="ARBA00023235"/>
    </source>
</evidence>
<dbReference type="RefSeq" id="WP_023927680.1">
    <property type="nucleotide sequence ID" value="NZ_KI669454.1"/>
</dbReference>
<dbReference type="InterPro" id="IPR044524">
    <property type="entry name" value="Isoase_HisA-like"/>
</dbReference>
<feature type="active site" description="Proton donor" evidence="9">
    <location>
        <position position="127"/>
    </location>
</feature>
<dbReference type="GO" id="GO:0005737">
    <property type="term" value="C:cytoplasm"/>
    <property type="evidence" value="ECO:0007669"/>
    <property type="project" value="UniProtKB-SubCell"/>
</dbReference>
<dbReference type="AlphaFoldDB" id="V8CAS0"/>
<evidence type="ECO:0000256" key="10">
    <source>
        <dbReference type="RuleBase" id="RU003657"/>
    </source>
</evidence>
<comment type="subcellular location">
    <subcellularLocation>
        <location evidence="2 9 11">Cytoplasm</location>
    </subcellularLocation>
</comment>
<proteinExistence type="inferred from homology"/>
<evidence type="ECO:0000256" key="11">
    <source>
        <dbReference type="RuleBase" id="RU003658"/>
    </source>
</evidence>
<dbReference type="PATRIC" id="fig|1357400.3.peg.1313"/>
<protein>
    <recommendedName>
        <fullName evidence="9 11">1-(5-phosphoribosyl)-5-[(5-phosphoribosylamino)methylideneamino] imidazole-4-carboxamide isomerase</fullName>
        <ecNumber evidence="9 11">5.3.1.16</ecNumber>
    </recommendedName>
    <alternativeName>
        <fullName evidence="9">Phosphoribosylformimino-5-aminoimidazole carboxamide ribotide isomerase</fullName>
    </alternativeName>
</protein>
<feature type="active site" description="Proton acceptor" evidence="9">
    <location>
        <position position="9"/>
    </location>
</feature>
<organism evidence="12 13">
    <name type="scientific">Helicobacter macacae MIT 99-5501</name>
    <dbReference type="NCBI Taxonomy" id="1357400"/>
    <lineage>
        <taxon>Bacteria</taxon>
        <taxon>Pseudomonadati</taxon>
        <taxon>Campylobacterota</taxon>
        <taxon>Epsilonproteobacteria</taxon>
        <taxon>Campylobacterales</taxon>
        <taxon>Helicobacteraceae</taxon>
        <taxon>Helicobacter</taxon>
    </lineage>
</organism>
<evidence type="ECO:0000256" key="6">
    <source>
        <dbReference type="ARBA" id="ARBA00022605"/>
    </source>
</evidence>
<dbReference type="eggNOG" id="COG0106">
    <property type="taxonomic scope" value="Bacteria"/>
</dbReference>
<dbReference type="InterPro" id="IPR011060">
    <property type="entry name" value="RibuloseP-bd_barrel"/>
</dbReference>
<evidence type="ECO:0000256" key="5">
    <source>
        <dbReference type="ARBA" id="ARBA00022490"/>
    </source>
</evidence>
<dbReference type="GO" id="GO:0000162">
    <property type="term" value="P:L-tryptophan biosynthetic process"/>
    <property type="evidence" value="ECO:0007669"/>
    <property type="project" value="TreeGrafter"/>
</dbReference>
<reference evidence="12 13" key="1">
    <citation type="journal article" date="2014" name="Genome Announc.">
        <title>Draft genome sequences of six enterohepatic helicobacter species isolated from humans and one from rhesus macaques.</title>
        <authorList>
            <person name="Shen Z."/>
            <person name="Sheh A."/>
            <person name="Young S.K."/>
            <person name="Abouelliel A."/>
            <person name="Ward D.V."/>
            <person name="Earl A.M."/>
            <person name="Fox J.G."/>
        </authorList>
    </citation>
    <scope>NUCLEOTIDE SEQUENCE [LARGE SCALE GENOMIC DNA]</scope>
    <source>
        <strain evidence="12 13">MIT 99-5501</strain>
    </source>
</reference>
<evidence type="ECO:0000256" key="1">
    <source>
        <dbReference type="ARBA" id="ARBA00000901"/>
    </source>
</evidence>
<dbReference type="GO" id="GO:0003949">
    <property type="term" value="F:1-(5-phosphoribosyl)-5-[(5-phosphoribosylamino)methylideneamino]imidazole-4-carboxamide isomerase activity"/>
    <property type="evidence" value="ECO:0007669"/>
    <property type="project" value="UniProtKB-UniRule"/>
</dbReference>
<dbReference type="InterPro" id="IPR006062">
    <property type="entry name" value="His_biosynth"/>
</dbReference>
<dbReference type="FunFam" id="3.20.20.70:FF:000009">
    <property type="entry name" value="1-(5-phosphoribosyl)-5-[(5-phosphoribosylamino)methylideneamino] imidazole-4-carboxamide isomerase"/>
    <property type="match status" value="1"/>
</dbReference>
<accession>V8CAS0</accession>
<dbReference type="HOGENOM" id="CLU_048577_1_2_7"/>
<dbReference type="Gene3D" id="3.20.20.70">
    <property type="entry name" value="Aldolase class I"/>
    <property type="match status" value="1"/>
</dbReference>
<dbReference type="InterPro" id="IPR006063">
    <property type="entry name" value="HisA_bact_arch"/>
</dbReference>
<dbReference type="Proteomes" id="UP000018731">
    <property type="component" value="Unassembled WGS sequence"/>
</dbReference>
<dbReference type="PANTHER" id="PTHR43090">
    <property type="entry name" value="1-(5-PHOSPHORIBOSYL)-5-[(5-PHOSPHORIBOSYLAMINO)METHYLIDENEAMINO] IMIDAZOLE-4-CARBOXAMIDE ISOMERASE"/>
    <property type="match status" value="1"/>
</dbReference>
<sequence>MLEIFPAIDLKGGKAVRLYQGEFDSAKIYGEAHDFLRLFEEAGAKWVHIVDLDGALSGKNENLALIESLRKSTSLQIQVGGGIRDEEAIKRYINIGVDRVILGSIALKNVEFTKTVASSYPVVVGIDARGGKVAVEGWGSVSEIDALELAGEYRDSAIEGVICTDISKDGALSGINIDFTLSIAKACGKPTIASGGCKGIEDVTKLKKAFEGENLAGGIIIGKAFYEGKINLKEAIKEANR</sequence>
<dbReference type="InterPro" id="IPR013785">
    <property type="entry name" value="Aldolase_TIM"/>
</dbReference>
<name>V8CAS0_9HELI</name>
<comment type="caution">
    <text evidence="12">The sequence shown here is derived from an EMBL/GenBank/DDBJ whole genome shotgun (WGS) entry which is preliminary data.</text>
</comment>
<comment type="pathway">
    <text evidence="3 9 11">Amino-acid biosynthesis; L-histidine biosynthesis; L-histidine from 5-phospho-alpha-D-ribose 1-diphosphate: step 4/9.</text>
</comment>
<evidence type="ECO:0000313" key="12">
    <source>
        <dbReference type="EMBL" id="ETD24207.1"/>
    </source>
</evidence>
<dbReference type="UniPathway" id="UPA00031">
    <property type="reaction ID" value="UER00009"/>
</dbReference>
<dbReference type="HAMAP" id="MF_01014">
    <property type="entry name" value="HisA"/>
    <property type="match status" value="1"/>
</dbReference>
<gene>
    <name evidence="9" type="primary">hisA</name>
    <name evidence="12" type="ORF">HMPREF2086_00957</name>
</gene>
<evidence type="ECO:0000256" key="7">
    <source>
        <dbReference type="ARBA" id="ARBA00023102"/>
    </source>
</evidence>